<evidence type="ECO:0000256" key="7">
    <source>
        <dbReference type="ARBA" id="ARBA00052077"/>
    </source>
</evidence>
<dbReference type="GO" id="GO:0046654">
    <property type="term" value="P:tetrahydrofolate biosynthetic process"/>
    <property type="evidence" value="ECO:0007669"/>
    <property type="project" value="UniProtKB-UniRule"/>
</dbReference>
<dbReference type="SUPFAM" id="SSF55620">
    <property type="entry name" value="Tetrahydrobiopterin biosynthesis enzymes-like"/>
    <property type="match status" value="1"/>
</dbReference>
<evidence type="ECO:0000313" key="10">
    <source>
        <dbReference type="EMBL" id="CUU66835.1"/>
    </source>
</evidence>
<comment type="catalytic activity">
    <reaction evidence="7">
        <text>7,8-dihydroneopterin + O2 = 7,8-dihydroxanthopterin + glycolaldehyde + formate + H(+)</text>
        <dbReference type="Rhea" id="RHEA:45332"/>
        <dbReference type="ChEBI" id="CHEBI:15378"/>
        <dbReference type="ChEBI" id="CHEBI:15379"/>
        <dbReference type="ChEBI" id="CHEBI:15740"/>
        <dbReference type="ChEBI" id="CHEBI:17001"/>
        <dbReference type="ChEBI" id="CHEBI:17071"/>
        <dbReference type="ChEBI" id="CHEBI:85130"/>
        <dbReference type="EC" id="1.13.11.81"/>
    </reaction>
</comment>
<comment type="catalytic activity">
    <reaction evidence="1 8">
        <text>7,8-dihydroneopterin = 6-hydroxymethyl-7,8-dihydropterin + glycolaldehyde</text>
        <dbReference type="Rhea" id="RHEA:10540"/>
        <dbReference type="ChEBI" id="CHEBI:17001"/>
        <dbReference type="ChEBI" id="CHEBI:17071"/>
        <dbReference type="ChEBI" id="CHEBI:44841"/>
        <dbReference type="EC" id="4.1.2.25"/>
    </reaction>
</comment>
<evidence type="ECO:0000256" key="1">
    <source>
        <dbReference type="ARBA" id="ARBA00001353"/>
    </source>
</evidence>
<feature type="domain" description="Dihydroneopterin aldolase/epimerase" evidence="9">
    <location>
        <begin position="5"/>
        <end position="117"/>
    </location>
</feature>
<dbReference type="AlphaFoldDB" id="A0A0X2NMW7"/>
<accession>A0A0X2NMW7</accession>
<dbReference type="Proteomes" id="UP000319986">
    <property type="component" value="Unassembled WGS sequence"/>
</dbReference>
<dbReference type="GO" id="GO:0046656">
    <property type="term" value="P:folic acid biosynthetic process"/>
    <property type="evidence" value="ECO:0007669"/>
    <property type="project" value="UniProtKB-UniRule"/>
</dbReference>
<comment type="pathway">
    <text evidence="2 8">Cofactor biosynthesis; tetrahydrofolate biosynthesis; 2-amino-4-hydroxy-6-hydroxymethyl-7,8-dihydropteridine diphosphate from 7,8-dihydroneopterin triphosphate: step 3/4.</text>
</comment>
<evidence type="ECO:0000313" key="13">
    <source>
        <dbReference type="Proteomes" id="UP000182498"/>
    </source>
</evidence>
<keyword evidence="4 8" id="KW-0289">Folate biosynthesis</keyword>
<keyword evidence="5 8" id="KW-0456">Lyase</keyword>
<evidence type="ECO:0000256" key="4">
    <source>
        <dbReference type="ARBA" id="ARBA00022909"/>
    </source>
</evidence>
<keyword evidence="13" id="KW-1185">Reference proteome</keyword>
<dbReference type="SMART" id="SM00905">
    <property type="entry name" value="FolB"/>
    <property type="match status" value="1"/>
</dbReference>
<dbReference type="EC" id="4.1.2.25" evidence="8"/>
<dbReference type="GO" id="GO:0004150">
    <property type="term" value="F:dihydroneopterin aldolase activity"/>
    <property type="evidence" value="ECO:0007669"/>
    <property type="project" value="UniProtKB-UniRule"/>
</dbReference>
<dbReference type="Proteomes" id="UP000260925">
    <property type="component" value="Unassembled WGS sequence"/>
</dbReference>
<dbReference type="Gene3D" id="3.30.1130.10">
    <property type="match status" value="1"/>
</dbReference>
<dbReference type="Pfam" id="PF02152">
    <property type="entry name" value="FolB"/>
    <property type="match status" value="1"/>
</dbReference>
<dbReference type="PANTHER" id="PTHR42844">
    <property type="entry name" value="DIHYDRONEOPTERIN ALDOLASE 1-RELATED"/>
    <property type="match status" value="1"/>
</dbReference>
<dbReference type="FunFam" id="3.30.1130.10:FF:000003">
    <property type="entry name" value="7,8-dihydroneopterin aldolase"/>
    <property type="match status" value="1"/>
</dbReference>
<reference evidence="13" key="1">
    <citation type="submission" date="2015-11" db="EMBL/GenBank/DDBJ databases">
        <authorList>
            <person name="Dugat-Bony E."/>
        </authorList>
    </citation>
    <scope>NUCLEOTIDE SEQUENCE [LARGE SCALE GENOMIC DNA]</scope>
    <source>
        <strain evidence="13">Mu292</strain>
    </source>
</reference>
<dbReference type="OrthoDB" id="3212934at2"/>
<reference evidence="12 14" key="3">
    <citation type="journal article" date="2018" name="Nat. Biotechnol.">
        <title>A standardized bacterial taxonomy based on genome phylogeny substantially revises the tree of life.</title>
        <authorList>
            <person name="Parks D.H."/>
            <person name="Chuvochina M."/>
            <person name="Waite D.W."/>
            <person name="Rinke C."/>
            <person name="Skarshewski A."/>
            <person name="Chaumeil P.A."/>
            <person name="Hugenholtz P."/>
        </authorList>
    </citation>
    <scope>NUCLEOTIDE SEQUENCE [LARGE SCALE GENOMIC DNA]</scope>
    <source>
        <strain evidence="12">UBA9851</strain>
    </source>
</reference>
<dbReference type="EMBL" id="BJNT01000008">
    <property type="protein sequence ID" value="GEC85903.1"/>
    <property type="molecule type" value="Genomic_DNA"/>
</dbReference>
<comment type="similarity">
    <text evidence="3 8">Belongs to the DHNA family.</text>
</comment>
<dbReference type="EMBL" id="DMDD01000138">
    <property type="protein sequence ID" value="HAF72517.1"/>
    <property type="molecule type" value="Genomic_DNA"/>
</dbReference>
<dbReference type="InterPro" id="IPR043133">
    <property type="entry name" value="GTP-CH-I_C/QueF"/>
</dbReference>
<sequence>MADRIELDGLEAYGYHGVYDFEKDKGQKFIIDLVVWTDFSAATASDEISETISYVDLADIAVAVVEGPSLDLIETLAATIADRLNDLAGVIAVEVTVHKPDAPIHHPFTDVRVVARRSQKSSQRPVAGTGQ</sequence>
<dbReference type="InterPro" id="IPR006156">
    <property type="entry name" value="Dihydroneopterin_aldolase"/>
</dbReference>
<dbReference type="GeneID" id="82887362"/>
<dbReference type="Proteomes" id="UP000182498">
    <property type="component" value="Unassembled WGS sequence"/>
</dbReference>
<protein>
    <recommendedName>
        <fullName evidence="6 8">7,8-dihydroneopterin aldolase</fullName>
        <ecNumber evidence="8">4.1.2.25</ecNumber>
    </recommendedName>
</protein>
<evidence type="ECO:0000313" key="14">
    <source>
        <dbReference type="Proteomes" id="UP000260925"/>
    </source>
</evidence>
<dbReference type="CDD" id="cd00534">
    <property type="entry name" value="DHNA_DHNTPE"/>
    <property type="match status" value="1"/>
</dbReference>
<dbReference type="NCBIfam" id="TIGR00525">
    <property type="entry name" value="folB"/>
    <property type="match status" value="1"/>
</dbReference>
<evidence type="ECO:0000256" key="2">
    <source>
        <dbReference type="ARBA" id="ARBA00005013"/>
    </source>
</evidence>
<reference evidence="11 15" key="4">
    <citation type="submission" date="2019-06" db="EMBL/GenBank/DDBJ databases">
        <title>Whole genome shotgun sequence of Corynebacterium variabile NBRC 15286.</title>
        <authorList>
            <person name="Hosoyama A."/>
            <person name="Uohara A."/>
            <person name="Ohji S."/>
            <person name="Ichikawa N."/>
        </authorList>
    </citation>
    <scope>NUCLEOTIDE SEQUENCE [LARGE SCALE GENOMIC DNA]</scope>
    <source>
        <strain evidence="11 15">NBRC 15286</strain>
    </source>
</reference>
<dbReference type="EMBL" id="FAUH01000015">
    <property type="protein sequence ID" value="CUU66835.1"/>
    <property type="molecule type" value="Genomic_DNA"/>
</dbReference>
<evidence type="ECO:0000256" key="5">
    <source>
        <dbReference type="ARBA" id="ARBA00023239"/>
    </source>
</evidence>
<comment type="function">
    <text evidence="8">Catalyzes the conversion of 7,8-dihydroneopterin to 6-hydroxymethyl-7,8-dihydropterin.</text>
</comment>
<proteinExistence type="inferred from homology"/>
<dbReference type="PANTHER" id="PTHR42844:SF1">
    <property type="entry name" value="DIHYDRONEOPTERIN ALDOLASE 1-RELATED"/>
    <property type="match status" value="1"/>
</dbReference>
<organism evidence="10 13">
    <name type="scientific">Corynebacterium variabile</name>
    <dbReference type="NCBI Taxonomy" id="1727"/>
    <lineage>
        <taxon>Bacteria</taxon>
        <taxon>Bacillati</taxon>
        <taxon>Actinomycetota</taxon>
        <taxon>Actinomycetes</taxon>
        <taxon>Mycobacteriales</taxon>
        <taxon>Corynebacteriaceae</taxon>
        <taxon>Corynebacterium</taxon>
    </lineage>
</organism>
<evidence type="ECO:0000313" key="15">
    <source>
        <dbReference type="Proteomes" id="UP000319986"/>
    </source>
</evidence>
<name>A0A0X2NMW7_9CORY</name>
<evidence type="ECO:0000259" key="9">
    <source>
        <dbReference type="SMART" id="SM00905"/>
    </source>
</evidence>
<evidence type="ECO:0000256" key="3">
    <source>
        <dbReference type="ARBA" id="ARBA00005708"/>
    </source>
</evidence>
<evidence type="ECO:0000256" key="8">
    <source>
        <dbReference type="RuleBase" id="RU362079"/>
    </source>
</evidence>
<dbReference type="UniPathway" id="UPA00077">
    <property type="reaction ID" value="UER00154"/>
</dbReference>
<reference evidence="10" key="2">
    <citation type="submission" date="2015-11" db="EMBL/GenBank/DDBJ databases">
        <authorList>
            <person name="Zhang Y."/>
            <person name="Guo Z."/>
        </authorList>
    </citation>
    <scope>NUCLEOTIDE SEQUENCE [LARGE SCALE GENOMIC DNA]</scope>
    <source>
        <strain evidence="10">Mu292</strain>
    </source>
</reference>
<dbReference type="RefSeq" id="WP_041629780.1">
    <property type="nucleotide sequence ID" value="NZ_BJNT01000008.1"/>
</dbReference>
<evidence type="ECO:0000313" key="12">
    <source>
        <dbReference type="EMBL" id="HAF72517.1"/>
    </source>
</evidence>
<dbReference type="NCBIfam" id="TIGR00526">
    <property type="entry name" value="folB_dom"/>
    <property type="match status" value="1"/>
</dbReference>
<dbReference type="GO" id="GO:0005737">
    <property type="term" value="C:cytoplasm"/>
    <property type="evidence" value="ECO:0007669"/>
    <property type="project" value="TreeGrafter"/>
</dbReference>
<evidence type="ECO:0000313" key="11">
    <source>
        <dbReference type="EMBL" id="GEC85903.1"/>
    </source>
</evidence>
<dbReference type="InterPro" id="IPR006157">
    <property type="entry name" value="FolB_dom"/>
</dbReference>
<evidence type="ECO:0000256" key="6">
    <source>
        <dbReference type="ARBA" id="ARBA00032903"/>
    </source>
</evidence>
<gene>
    <name evidence="12" type="primary">folB</name>
    <name evidence="11" type="ORF">CVA01_12170</name>
    <name evidence="10" type="ORF">CVAR292_02182</name>
    <name evidence="12" type="ORF">DCL06_06175</name>
</gene>